<sequence>MSYSRVLIIGAGVGGLALAQGLRKGQIDFAVFEKDPLLDSRLQGYRLKIFGEFQTKLRDLLTDEAWSEFEATCAETHLGETTLNATDGRIIGSRKGYLPEGMPLPYTIDRGMLRRSLMKGIEDSVQFDKRFLKYELNDQGVKVTLEDGSIEQGTLLVGADGARSLVRKQLLPDHRPLDTKGCCIYGKSILTPELLARFPVKHRKWMTVIVDKTPILQSIISGEEPLALVSEPVRFANRISTCDLPEDYIHWGLMFPENTSGLKDEELEKALRSRAVDLSLQLTSEWDPSVRSLIELQDQSLTMGMRMYNVGPNIPAWTSSANITLMGDAIHVMAPSGGVGAVAALHDASVLAQIIGDEGITEASIGYFEGSMRQFAKVCIMRSFVAGKKMLNMPSFEDCHQVDW</sequence>
<evidence type="ECO:0000259" key="6">
    <source>
        <dbReference type="Pfam" id="PF01494"/>
    </source>
</evidence>
<evidence type="ECO:0000256" key="4">
    <source>
        <dbReference type="ARBA" id="ARBA00023002"/>
    </source>
</evidence>
<evidence type="ECO:0000313" key="8">
    <source>
        <dbReference type="Proteomes" id="UP000469559"/>
    </source>
</evidence>
<evidence type="ECO:0000256" key="2">
    <source>
        <dbReference type="ARBA" id="ARBA00022630"/>
    </source>
</evidence>
<dbReference type="SUPFAM" id="SSF51905">
    <property type="entry name" value="FAD/NAD(P)-binding domain"/>
    <property type="match status" value="1"/>
</dbReference>
<keyword evidence="2" id="KW-0285">Flavoprotein</keyword>
<dbReference type="PANTHER" id="PTHR47178:SF5">
    <property type="entry name" value="FAD-BINDING DOMAIN-CONTAINING PROTEIN"/>
    <property type="match status" value="1"/>
</dbReference>
<dbReference type="AlphaFoldDB" id="A0A8T9BE72"/>
<dbReference type="Pfam" id="PF01494">
    <property type="entry name" value="FAD_binding_3"/>
    <property type="match status" value="1"/>
</dbReference>
<evidence type="ECO:0000313" key="7">
    <source>
        <dbReference type="EMBL" id="TVY18015.1"/>
    </source>
</evidence>
<dbReference type="PANTHER" id="PTHR47178">
    <property type="entry name" value="MONOOXYGENASE, FAD-BINDING"/>
    <property type="match status" value="1"/>
</dbReference>
<dbReference type="InterPro" id="IPR036188">
    <property type="entry name" value="FAD/NAD-bd_sf"/>
</dbReference>
<name>A0A8T9BE72_9HELO</name>
<dbReference type="Gene3D" id="3.50.50.60">
    <property type="entry name" value="FAD/NAD(P)-binding domain"/>
    <property type="match status" value="1"/>
</dbReference>
<keyword evidence="5" id="KW-0503">Monooxygenase</keyword>
<organism evidence="7 8">
    <name type="scientific">Lachnellula arida</name>
    <dbReference type="NCBI Taxonomy" id="1316785"/>
    <lineage>
        <taxon>Eukaryota</taxon>
        <taxon>Fungi</taxon>
        <taxon>Dikarya</taxon>
        <taxon>Ascomycota</taxon>
        <taxon>Pezizomycotina</taxon>
        <taxon>Leotiomycetes</taxon>
        <taxon>Helotiales</taxon>
        <taxon>Lachnaceae</taxon>
        <taxon>Lachnellula</taxon>
    </lineage>
</organism>
<comment type="caution">
    <text evidence="7">The sequence shown here is derived from an EMBL/GenBank/DDBJ whole genome shotgun (WGS) entry which is preliminary data.</text>
</comment>
<keyword evidence="4" id="KW-0560">Oxidoreductase</keyword>
<evidence type="ECO:0000256" key="5">
    <source>
        <dbReference type="ARBA" id="ARBA00023033"/>
    </source>
</evidence>
<evidence type="ECO:0000256" key="1">
    <source>
        <dbReference type="ARBA" id="ARBA00001974"/>
    </source>
</evidence>
<dbReference type="OrthoDB" id="655030at2759"/>
<dbReference type="GO" id="GO:0071949">
    <property type="term" value="F:FAD binding"/>
    <property type="evidence" value="ECO:0007669"/>
    <property type="project" value="InterPro"/>
</dbReference>
<gene>
    <name evidence="7" type="ORF">LARI1_G003587</name>
</gene>
<accession>A0A8T9BE72</accession>
<evidence type="ECO:0000256" key="3">
    <source>
        <dbReference type="ARBA" id="ARBA00022827"/>
    </source>
</evidence>
<dbReference type="Proteomes" id="UP000469559">
    <property type="component" value="Unassembled WGS sequence"/>
</dbReference>
<dbReference type="EMBL" id="QGMF01000202">
    <property type="protein sequence ID" value="TVY18015.1"/>
    <property type="molecule type" value="Genomic_DNA"/>
</dbReference>
<comment type="cofactor">
    <cofactor evidence="1">
        <name>FAD</name>
        <dbReference type="ChEBI" id="CHEBI:57692"/>
    </cofactor>
</comment>
<dbReference type="GO" id="GO:0004497">
    <property type="term" value="F:monooxygenase activity"/>
    <property type="evidence" value="ECO:0007669"/>
    <property type="project" value="UniProtKB-KW"/>
</dbReference>
<feature type="domain" description="FAD-binding" evidence="6">
    <location>
        <begin position="5"/>
        <end position="170"/>
    </location>
</feature>
<keyword evidence="3" id="KW-0274">FAD</keyword>
<dbReference type="PRINTS" id="PR00420">
    <property type="entry name" value="RNGMNOXGNASE"/>
</dbReference>
<dbReference type="InterPro" id="IPR002938">
    <property type="entry name" value="FAD-bd"/>
</dbReference>
<protein>
    <submittedName>
        <fullName evidence="7">Zeaxanthin epoxidase-like protein</fullName>
    </submittedName>
</protein>
<reference evidence="7 8" key="1">
    <citation type="submission" date="2018-05" db="EMBL/GenBank/DDBJ databases">
        <title>Whole genome sequencing for identification of molecular markers to develop diagnostic detection tools for the regulated plant pathogen Lachnellula willkommii.</title>
        <authorList>
            <person name="Giroux E."/>
            <person name="Bilodeau G."/>
        </authorList>
    </citation>
    <scope>NUCLEOTIDE SEQUENCE [LARGE SCALE GENOMIC DNA]</scope>
    <source>
        <strain evidence="7 8">CBS 203.66</strain>
    </source>
</reference>
<keyword evidence="8" id="KW-1185">Reference proteome</keyword>
<proteinExistence type="predicted"/>